<organism evidence="2 3">
    <name type="scientific">Orenia metallireducens</name>
    <dbReference type="NCBI Taxonomy" id="1413210"/>
    <lineage>
        <taxon>Bacteria</taxon>
        <taxon>Bacillati</taxon>
        <taxon>Bacillota</taxon>
        <taxon>Clostridia</taxon>
        <taxon>Halanaerobiales</taxon>
        <taxon>Halobacteroidaceae</taxon>
        <taxon>Orenia</taxon>
    </lineage>
</organism>
<sequence>MEIPIFMQNTITLLLENLITTLVIIITILVISRWIIKKIKNKKSYSYIERLLKEDLLKGLEKLNKSKDIEIKKKLLSEGKQSLGKSLYQEVKEELINNGVIDELFNELVAKDETKRGEACEILVKLNTPQAIDYAITSLYDQSNEVKKIAIESLAELVNSKIIETFIEYLSYCDNELVLSKLTKAFEKIGDLAFEQLVEVAFTKKEVYRSWAIKLLSNMNYEDRQDEEIINIFSNLLNDKSEMIRVQAIKAIAKFKDSQGVFDNLIDKLEDNNCEVRSQAAKILGEYGKEDAVPKLFTLITDSSGMVRMNAYHSLIKLGDKGFEYLLKATRIKETKTEALQVLKELDMEKVIDNINRIYELGDKMNDDIREELSLDDYLKEEQREFQIIG</sequence>
<dbReference type="Gene3D" id="1.25.10.10">
    <property type="entry name" value="Leucine-rich Repeat Variant"/>
    <property type="match status" value="2"/>
</dbReference>
<feature type="transmembrane region" description="Helical" evidence="1">
    <location>
        <begin position="18"/>
        <end position="36"/>
    </location>
</feature>
<dbReference type="AlphaFoldDB" id="A0A285F5N6"/>
<dbReference type="GO" id="GO:0016491">
    <property type="term" value="F:oxidoreductase activity"/>
    <property type="evidence" value="ECO:0007669"/>
    <property type="project" value="TreeGrafter"/>
</dbReference>
<protein>
    <submittedName>
        <fullName evidence="2">HEAT repeat</fullName>
    </submittedName>
</protein>
<accession>A0A285F5N6</accession>
<dbReference type="EMBL" id="OBDZ01000001">
    <property type="protein sequence ID" value="SNY06024.1"/>
    <property type="molecule type" value="Genomic_DNA"/>
</dbReference>
<dbReference type="Pfam" id="PF13646">
    <property type="entry name" value="HEAT_2"/>
    <property type="match status" value="1"/>
</dbReference>
<keyword evidence="1" id="KW-0472">Membrane</keyword>
<gene>
    <name evidence="2" type="ORF">SAMN06265827_101199</name>
</gene>
<dbReference type="PANTHER" id="PTHR12697:SF5">
    <property type="entry name" value="DEOXYHYPUSINE HYDROXYLASE"/>
    <property type="match status" value="1"/>
</dbReference>
<keyword evidence="3" id="KW-1185">Reference proteome</keyword>
<evidence type="ECO:0000313" key="3">
    <source>
        <dbReference type="Proteomes" id="UP000219573"/>
    </source>
</evidence>
<dbReference type="InterPro" id="IPR016024">
    <property type="entry name" value="ARM-type_fold"/>
</dbReference>
<evidence type="ECO:0000256" key="1">
    <source>
        <dbReference type="SAM" id="Phobius"/>
    </source>
</evidence>
<dbReference type="Proteomes" id="UP000219573">
    <property type="component" value="Unassembled WGS sequence"/>
</dbReference>
<name>A0A285F5N6_9FIRM</name>
<proteinExistence type="predicted"/>
<dbReference type="InterPro" id="IPR011989">
    <property type="entry name" value="ARM-like"/>
</dbReference>
<reference evidence="3" key="1">
    <citation type="submission" date="2017-09" db="EMBL/GenBank/DDBJ databases">
        <authorList>
            <person name="Varghese N."/>
            <person name="Submissions S."/>
        </authorList>
    </citation>
    <scope>NUCLEOTIDE SEQUENCE [LARGE SCALE GENOMIC DNA]</scope>
    <source>
        <strain evidence="3">MSL47</strain>
    </source>
</reference>
<keyword evidence="1" id="KW-1133">Transmembrane helix</keyword>
<evidence type="ECO:0000313" key="2">
    <source>
        <dbReference type="EMBL" id="SNY06024.1"/>
    </source>
</evidence>
<keyword evidence="1" id="KW-0812">Transmembrane</keyword>
<dbReference type="OrthoDB" id="2112914at2"/>
<dbReference type="PANTHER" id="PTHR12697">
    <property type="entry name" value="PBS LYASE HEAT-LIKE PROTEIN"/>
    <property type="match status" value="1"/>
</dbReference>
<dbReference type="SUPFAM" id="SSF48371">
    <property type="entry name" value="ARM repeat"/>
    <property type="match status" value="1"/>
</dbReference>
<dbReference type="RefSeq" id="WP_097016237.1">
    <property type="nucleotide sequence ID" value="NZ_OBDZ01000001.1"/>
</dbReference>